<reference evidence="1" key="1">
    <citation type="submission" date="2023-07" db="EMBL/GenBank/DDBJ databases">
        <title>Black Yeasts Isolated from many extreme environments.</title>
        <authorList>
            <person name="Coleine C."/>
            <person name="Stajich J.E."/>
            <person name="Selbmann L."/>
        </authorList>
    </citation>
    <scope>NUCLEOTIDE SEQUENCE</scope>
    <source>
        <strain evidence="1">CCFEE 5714</strain>
    </source>
</reference>
<evidence type="ECO:0000313" key="1">
    <source>
        <dbReference type="EMBL" id="KAK3715532.1"/>
    </source>
</evidence>
<keyword evidence="2" id="KW-1185">Reference proteome</keyword>
<protein>
    <submittedName>
        <fullName evidence="1">Uncharacterized protein</fullName>
    </submittedName>
</protein>
<name>A0ACC3NFQ1_9PEZI</name>
<sequence>MAAAVAARSRQGDVFRSVFPKTNFTTPTPESTPNLGSMSSPGQAFGGNTVPSEVTHEVRYNRAWSVATRYLSLQSDLQSGNEVPYAGVFTAGVQEAFLYLLQSHAAHKELAAWYGNEIGTHFRNGVLSELELWKHPVQVSSAMEALQQTLEMLQRAQQHYLRNLNTLISKTHDSCVRDPAITLGDRVKQTLHTMVLHSVPRQRLQQTLANVMFQQLHSSLSNNSNPEKCIKDDKCHCRLDLAGLPLEELYDVGLGGLMGERAFAHAVDRFLQGPAIARRCFQVDWTGHSSVMQKLRSWISEHLLPVVDSALTALTGHTGNIGRRLTQDDRQQFLSIATINLGRLRILSLFDYVKSWPASTGAILDIWEYLNAGGPTAKAHVCQSFSQQIQHRLLHAGATTSEILSIYVNVIHAFKSLDSRGVLFDKVALPIRNYLRARDDTVSVIAASFLADMDEAGNVVAADMNKICPDITLEVSNTTLQKSRDNRLLDWNDMDWMPNPIDAGPDYTSSKSEDVVAHILGLFEQDEFIKEVTTVLAQHLLHATDSEYIKETRLVELFKSRLDAVKLQAAEVMLKDMRDSVALGNRINPVARHGSTQSVPTPREIQAAIPEEGITLPSLYNVFGARMKQSQFLAAVKLVANKRNDLFYAKRTRIPPDAAGSSAHEEDKTNFKAQILSSFFWPQLRSNEFRMPSTLEPLQTTFENRFGMLGSQRKLQFRPALARVSMRLELEDRTIEESDVPGWRASVVDALASLHDDDIAGLTVPRLTEALSMEEELVTDALNFWTNRKVLYQRAPGSYAVLERLDMDVGAAQGQVQQTEEILAVKSQDTMLRESAPVFEAFIGNMLRNQGAKEIGGMMGITNLLKMVMPGFTYGDDEVKWLLGEMEKKGQVKRGGEAWSVVG</sequence>
<accession>A0ACC3NFQ1</accession>
<organism evidence="1 2">
    <name type="scientific">Vermiconidia calcicola</name>
    <dbReference type="NCBI Taxonomy" id="1690605"/>
    <lineage>
        <taxon>Eukaryota</taxon>
        <taxon>Fungi</taxon>
        <taxon>Dikarya</taxon>
        <taxon>Ascomycota</taxon>
        <taxon>Pezizomycotina</taxon>
        <taxon>Dothideomycetes</taxon>
        <taxon>Dothideomycetidae</taxon>
        <taxon>Mycosphaerellales</taxon>
        <taxon>Extremaceae</taxon>
        <taxon>Vermiconidia</taxon>
    </lineage>
</organism>
<dbReference type="EMBL" id="JAUTXU010000048">
    <property type="protein sequence ID" value="KAK3715532.1"/>
    <property type="molecule type" value="Genomic_DNA"/>
</dbReference>
<comment type="caution">
    <text evidence="1">The sequence shown here is derived from an EMBL/GenBank/DDBJ whole genome shotgun (WGS) entry which is preliminary data.</text>
</comment>
<dbReference type="Proteomes" id="UP001281147">
    <property type="component" value="Unassembled WGS sequence"/>
</dbReference>
<proteinExistence type="predicted"/>
<gene>
    <name evidence="1" type="ORF">LTR37_007020</name>
</gene>
<evidence type="ECO:0000313" key="2">
    <source>
        <dbReference type="Proteomes" id="UP001281147"/>
    </source>
</evidence>